<dbReference type="KEGG" id="phon:BH719_05520"/>
<accession>A0A1D8B2M8</accession>
<sequence length="252" mass="27462">MFLTRIFLNPGRRGCRELISSRQRLHAVVLNCFPPGALDAPEEGRLLWRLDGSGAARASRRAVGGRAHEALILYVSSPVPMDPSLIVETAGYATDEGVTVRDTGAFLEALSPGQRWGFRITVNPTFRDTKQRNGKGKKKTLAHVTIAQQTQWLLDRTEANGFSILTSREIGGDLPVLEDEAGERVDGANLVVDCVGRGIEKFQHDGTYVTIQMATFQGVLEVRDPARLRACLVGGMGRSKAYGCGLMTLARP</sequence>
<dbReference type="AlphaFoldDB" id="A0A1D8B2M8"/>
<dbReference type="SUPFAM" id="SSF117987">
    <property type="entry name" value="CRISPR-associated protein"/>
    <property type="match status" value="2"/>
</dbReference>
<dbReference type="SMART" id="SM01101">
    <property type="entry name" value="CRISPR_assoc"/>
    <property type="match status" value="1"/>
</dbReference>
<dbReference type="OrthoDB" id="9795689at2"/>
<dbReference type="Gene3D" id="3.30.70.1210">
    <property type="entry name" value="Crispr-associated protein, domain 2"/>
    <property type="match status" value="1"/>
</dbReference>
<dbReference type="STRING" id="178339.BH719_05520"/>
<dbReference type="InterPro" id="IPR010179">
    <property type="entry name" value="CRISPR-assoc_prot_Cse3"/>
</dbReference>
<evidence type="ECO:0000313" key="1">
    <source>
        <dbReference type="EMBL" id="AOS47385.1"/>
    </source>
</evidence>
<gene>
    <name evidence="1" type="ORF">BH719_05520</name>
</gene>
<keyword evidence="2" id="KW-1185">Reference proteome</keyword>
<proteinExistence type="predicted"/>
<dbReference type="Pfam" id="PF08798">
    <property type="entry name" value="CRISPR_assoc"/>
    <property type="match status" value="1"/>
</dbReference>
<reference evidence="1 2" key="1">
    <citation type="submission" date="2016-09" db="EMBL/GenBank/DDBJ databases">
        <title>Complete genome sequence of Actinomyces hongkongensis HKU8.</title>
        <authorList>
            <person name="Gao Y.-X."/>
            <person name="Zhou Y.-Y."/>
            <person name="Xie Y."/>
            <person name="Wang M."/>
            <person name="Wang S.-J."/>
            <person name="Shen S.-G."/>
        </authorList>
    </citation>
    <scope>NUCLEOTIDE SEQUENCE [LARGE SCALE GENOMIC DNA]</scope>
    <source>
        <strain evidence="1 2">HKU8</strain>
    </source>
</reference>
<dbReference type="EMBL" id="CP017298">
    <property type="protein sequence ID" value="AOS47385.1"/>
    <property type="molecule type" value="Genomic_DNA"/>
</dbReference>
<name>A0A1D8B2M8_9ACTO</name>
<organism evidence="1 2">
    <name type="scientific">Pauljensenia hongkongensis</name>
    <dbReference type="NCBI Taxonomy" id="178339"/>
    <lineage>
        <taxon>Bacteria</taxon>
        <taxon>Bacillati</taxon>
        <taxon>Actinomycetota</taxon>
        <taxon>Actinomycetes</taxon>
        <taxon>Actinomycetales</taxon>
        <taxon>Actinomycetaceae</taxon>
        <taxon>Pauljensenia</taxon>
    </lineage>
</organism>
<dbReference type="NCBIfam" id="TIGR01907">
    <property type="entry name" value="casE_Cse3"/>
    <property type="match status" value="1"/>
</dbReference>
<dbReference type="Gene3D" id="3.30.70.1200">
    <property type="entry name" value="Crispr-associated protein, domain 1"/>
    <property type="match status" value="1"/>
</dbReference>
<dbReference type="RefSeq" id="WP_009743815.1">
    <property type="nucleotide sequence ID" value="NZ_CP017298.1"/>
</dbReference>
<protein>
    <submittedName>
        <fullName evidence="1">Type I-E CRISPR-associated protein Cas6/Cse3/CasE</fullName>
    </submittedName>
</protein>
<dbReference type="Proteomes" id="UP000095214">
    <property type="component" value="Chromosome"/>
</dbReference>
<dbReference type="CDD" id="cd09727">
    <property type="entry name" value="Cas6_I-E"/>
    <property type="match status" value="1"/>
</dbReference>
<evidence type="ECO:0000313" key="2">
    <source>
        <dbReference type="Proteomes" id="UP000095214"/>
    </source>
</evidence>